<gene>
    <name evidence="1" type="ORF">B0H17DRAFT_844813</name>
</gene>
<dbReference type="Proteomes" id="UP001221757">
    <property type="component" value="Unassembled WGS sequence"/>
</dbReference>
<dbReference type="AlphaFoldDB" id="A0AAD7CT02"/>
<name>A0AAD7CT02_MYCRO</name>
<comment type="caution">
    <text evidence="1">The sequence shown here is derived from an EMBL/GenBank/DDBJ whole genome shotgun (WGS) entry which is preliminary data.</text>
</comment>
<protein>
    <submittedName>
        <fullName evidence="1">Uncharacterized protein</fullName>
    </submittedName>
</protein>
<keyword evidence="2" id="KW-1185">Reference proteome</keyword>
<proteinExistence type="predicted"/>
<dbReference type="EMBL" id="JARKIE010000249">
    <property type="protein sequence ID" value="KAJ7661643.1"/>
    <property type="molecule type" value="Genomic_DNA"/>
</dbReference>
<sequence>NVQEWCRQRDLCLGRQDVLKVGCAATAILLEDVPPGAYDLQPHLDLVMKQERKEMSTDSLFEDIDWDYIHELVALHWVRILVTFI</sequence>
<evidence type="ECO:0000313" key="1">
    <source>
        <dbReference type="EMBL" id="KAJ7661643.1"/>
    </source>
</evidence>
<accession>A0AAD7CT02</accession>
<feature type="non-terminal residue" evidence="1">
    <location>
        <position position="1"/>
    </location>
</feature>
<organism evidence="1 2">
    <name type="scientific">Mycena rosella</name>
    <name type="common">Pink bonnet</name>
    <name type="synonym">Agaricus rosellus</name>
    <dbReference type="NCBI Taxonomy" id="1033263"/>
    <lineage>
        <taxon>Eukaryota</taxon>
        <taxon>Fungi</taxon>
        <taxon>Dikarya</taxon>
        <taxon>Basidiomycota</taxon>
        <taxon>Agaricomycotina</taxon>
        <taxon>Agaricomycetes</taxon>
        <taxon>Agaricomycetidae</taxon>
        <taxon>Agaricales</taxon>
        <taxon>Marasmiineae</taxon>
        <taxon>Mycenaceae</taxon>
        <taxon>Mycena</taxon>
    </lineage>
</organism>
<feature type="non-terminal residue" evidence="1">
    <location>
        <position position="85"/>
    </location>
</feature>
<reference evidence="1" key="1">
    <citation type="submission" date="2023-03" db="EMBL/GenBank/DDBJ databases">
        <title>Massive genome expansion in bonnet fungi (Mycena s.s.) driven by repeated elements and novel gene families across ecological guilds.</title>
        <authorList>
            <consortium name="Lawrence Berkeley National Laboratory"/>
            <person name="Harder C.B."/>
            <person name="Miyauchi S."/>
            <person name="Viragh M."/>
            <person name="Kuo A."/>
            <person name="Thoen E."/>
            <person name="Andreopoulos B."/>
            <person name="Lu D."/>
            <person name="Skrede I."/>
            <person name="Drula E."/>
            <person name="Henrissat B."/>
            <person name="Morin E."/>
            <person name="Kohler A."/>
            <person name="Barry K."/>
            <person name="LaButti K."/>
            <person name="Morin E."/>
            <person name="Salamov A."/>
            <person name="Lipzen A."/>
            <person name="Mereny Z."/>
            <person name="Hegedus B."/>
            <person name="Baldrian P."/>
            <person name="Stursova M."/>
            <person name="Weitz H."/>
            <person name="Taylor A."/>
            <person name="Grigoriev I.V."/>
            <person name="Nagy L.G."/>
            <person name="Martin F."/>
            <person name="Kauserud H."/>
        </authorList>
    </citation>
    <scope>NUCLEOTIDE SEQUENCE</scope>
    <source>
        <strain evidence="1">CBHHK067</strain>
    </source>
</reference>
<evidence type="ECO:0000313" key="2">
    <source>
        <dbReference type="Proteomes" id="UP001221757"/>
    </source>
</evidence>